<dbReference type="CDD" id="cd02140">
    <property type="entry name" value="Frm2-like"/>
    <property type="match status" value="1"/>
</dbReference>
<keyword evidence="4" id="KW-0963">Cytoplasm</keyword>
<dbReference type="InterPro" id="IPR000415">
    <property type="entry name" value="Nitroreductase-like"/>
</dbReference>
<dbReference type="RefSeq" id="XP_035346207.1">
    <property type="nucleotide sequence ID" value="XM_035490314.1"/>
</dbReference>
<dbReference type="OrthoDB" id="2138173at2759"/>
<comment type="similarity">
    <text evidence="3">Belongs to the nitroreductase family.</text>
</comment>
<dbReference type="Gene3D" id="3.40.109.10">
    <property type="entry name" value="NADH Oxidase"/>
    <property type="match status" value="1"/>
</dbReference>
<sequence>MSLLQAIQSRRSTYRLTNKSPIPDTRIQEIVNFTVRHAPSAFNVQSARAVVLFREQHEKLWDVGLQVIQTEMPPAVRPVLETKVAGLRAAYGTVLWFEDGAALDALKDKNPAIQGLIPEWSAHSSGIHQFITWTALDNEGLGCNLQHYNFSTTFIENVHKLWNIPSSWKLQAQLVFGQPEGSGPEKEKEIQPVEGERVLVF</sequence>
<dbReference type="AlphaFoldDB" id="A0A7H8R0X6"/>
<dbReference type="GeneID" id="55994665"/>
<dbReference type="FunFam" id="3.40.109.10:FF:000001">
    <property type="entry name" value="Nitroreductase family"/>
    <property type="match status" value="1"/>
</dbReference>
<evidence type="ECO:0000313" key="9">
    <source>
        <dbReference type="Proteomes" id="UP000509510"/>
    </source>
</evidence>
<name>A0A7H8R0X6_TALRU</name>
<dbReference type="InterPro" id="IPR029479">
    <property type="entry name" value="Nitroreductase"/>
</dbReference>
<organism evidence="8 9">
    <name type="scientific">Talaromyces rugulosus</name>
    <name type="common">Penicillium rugulosum</name>
    <dbReference type="NCBI Taxonomy" id="121627"/>
    <lineage>
        <taxon>Eukaryota</taxon>
        <taxon>Fungi</taxon>
        <taxon>Dikarya</taxon>
        <taxon>Ascomycota</taxon>
        <taxon>Pezizomycotina</taxon>
        <taxon>Eurotiomycetes</taxon>
        <taxon>Eurotiomycetidae</taxon>
        <taxon>Eurotiales</taxon>
        <taxon>Trichocomaceae</taxon>
        <taxon>Talaromyces</taxon>
        <taxon>Talaromyces sect. Islandici</taxon>
    </lineage>
</organism>
<reference evidence="9" key="1">
    <citation type="submission" date="2020-06" db="EMBL/GenBank/DDBJ databases">
        <title>A chromosome-scale genome assembly of Talaromyces rugulosus W13939.</title>
        <authorList>
            <person name="Wang B."/>
            <person name="Guo L."/>
            <person name="Ye K."/>
            <person name="Wang L."/>
        </authorList>
    </citation>
    <scope>NUCLEOTIDE SEQUENCE [LARGE SCALE GENOMIC DNA]</scope>
    <source>
        <strain evidence="9">W13939</strain>
    </source>
</reference>
<comment type="subcellular location">
    <subcellularLocation>
        <location evidence="2">Cytoplasm</location>
    </subcellularLocation>
    <subcellularLocation>
        <location evidence="1">Nucleus</location>
    </subcellularLocation>
</comment>
<dbReference type="GO" id="GO:0016491">
    <property type="term" value="F:oxidoreductase activity"/>
    <property type="evidence" value="ECO:0007669"/>
    <property type="project" value="UniProtKB-KW"/>
</dbReference>
<evidence type="ECO:0000313" key="8">
    <source>
        <dbReference type="EMBL" id="QKX60030.1"/>
    </source>
</evidence>
<dbReference type="SUPFAM" id="SSF55469">
    <property type="entry name" value="FMN-dependent nitroreductase-like"/>
    <property type="match status" value="1"/>
</dbReference>
<evidence type="ECO:0000256" key="1">
    <source>
        <dbReference type="ARBA" id="ARBA00004123"/>
    </source>
</evidence>
<dbReference type="Pfam" id="PF00881">
    <property type="entry name" value="Nitroreductase"/>
    <property type="match status" value="1"/>
</dbReference>
<evidence type="ECO:0000259" key="7">
    <source>
        <dbReference type="Pfam" id="PF00881"/>
    </source>
</evidence>
<dbReference type="GO" id="GO:0005634">
    <property type="term" value="C:nucleus"/>
    <property type="evidence" value="ECO:0007669"/>
    <property type="project" value="UniProtKB-SubCell"/>
</dbReference>
<evidence type="ECO:0000256" key="5">
    <source>
        <dbReference type="ARBA" id="ARBA00023002"/>
    </source>
</evidence>
<proteinExistence type="inferred from homology"/>
<dbReference type="Proteomes" id="UP000509510">
    <property type="component" value="Chromosome IV"/>
</dbReference>
<evidence type="ECO:0000256" key="3">
    <source>
        <dbReference type="ARBA" id="ARBA00007118"/>
    </source>
</evidence>
<dbReference type="GO" id="GO:0034599">
    <property type="term" value="P:cellular response to oxidative stress"/>
    <property type="evidence" value="ECO:0007669"/>
    <property type="project" value="InterPro"/>
</dbReference>
<evidence type="ECO:0000256" key="2">
    <source>
        <dbReference type="ARBA" id="ARBA00004496"/>
    </source>
</evidence>
<gene>
    <name evidence="8" type="ORF">TRUGW13939_07172</name>
</gene>
<accession>A0A7H8R0X6</accession>
<evidence type="ECO:0000256" key="4">
    <source>
        <dbReference type="ARBA" id="ARBA00022490"/>
    </source>
</evidence>
<dbReference type="GO" id="GO:0005737">
    <property type="term" value="C:cytoplasm"/>
    <property type="evidence" value="ECO:0007669"/>
    <property type="project" value="UniProtKB-SubCell"/>
</dbReference>
<dbReference type="PANTHER" id="PTHR43035">
    <property type="entry name" value="FATTY ACID REPRESSION MUTANT PROTEIN 2-RELATED"/>
    <property type="match status" value="1"/>
</dbReference>
<feature type="domain" description="Nitroreductase" evidence="7">
    <location>
        <begin position="7"/>
        <end position="177"/>
    </location>
</feature>
<dbReference type="EMBL" id="CP055901">
    <property type="protein sequence ID" value="QKX60030.1"/>
    <property type="molecule type" value="Genomic_DNA"/>
</dbReference>
<dbReference type="InterPro" id="IPR033877">
    <property type="entry name" value="Frm2/Hbn1"/>
</dbReference>
<keyword evidence="5" id="KW-0560">Oxidoreductase</keyword>
<evidence type="ECO:0000256" key="6">
    <source>
        <dbReference type="ARBA" id="ARBA00023242"/>
    </source>
</evidence>
<keyword evidence="9" id="KW-1185">Reference proteome</keyword>
<protein>
    <recommendedName>
        <fullName evidence="7">Nitroreductase domain-containing protein</fullName>
    </recommendedName>
</protein>
<dbReference type="KEGG" id="trg:TRUGW13939_07172"/>
<keyword evidence="6" id="KW-0539">Nucleus</keyword>
<dbReference type="PANTHER" id="PTHR43035:SF4">
    <property type="entry name" value="NITROREDUCTASE FAMILY PROTEIN (AFU_ORTHOLOGUE AFUA_3G03530)"/>
    <property type="match status" value="1"/>
</dbReference>